<sequence length="186" mass="21144">MQVSSSIVTALNQLDINTSRLHIEKLKERHRDDCLRHEQDAELLKYIKDVPSKDDAMALVSSSIAKWQGEEGTWLTFAIEESATNRYIGEVFCRYESVDFKRIEIGFRLAKDFHQQGYMTEALTAFIDALKAIINPVKIVGYCVADNIASKKTMEKLGLEQEGILKKYSTLNGVWHDERVFGLVVG</sequence>
<keyword evidence="3" id="KW-1185">Reference proteome</keyword>
<gene>
    <name evidence="2" type="ORF">theurythT_21470</name>
</gene>
<dbReference type="InterPro" id="IPR000182">
    <property type="entry name" value="GNAT_dom"/>
</dbReference>
<organism evidence="2 3">
    <name type="scientific">Thalassotalea eurytherma</name>
    <dbReference type="NCBI Taxonomy" id="1144278"/>
    <lineage>
        <taxon>Bacteria</taxon>
        <taxon>Pseudomonadati</taxon>
        <taxon>Pseudomonadota</taxon>
        <taxon>Gammaproteobacteria</taxon>
        <taxon>Alteromonadales</taxon>
        <taxon>Colwelliaceae</taxon>
        <taxon>Thalassotalea</taxon>
    </lineage>
</organism>
<protein>
    <submittedName>
        <fullName evidence="2">N-acetyltransferase</fullName>
    </submittedName>
</protein>
<dbReference type="InterPro" id="IPR016181">
    <property type="entry name" value="Acyl_CoA_acyltransferase"/>
</dbReference>
<dbReference type="PANTHER" id="PTHR43792">
    <property type="entry name" value="GNAT FAMILY, PUTATIVE (AFU_ORTHOLOGUE AFUA_3G00765)-RELATED-RELATED"/>
    <property type="match status" value="1"/>
</dbReference>
<dbReference type="PANTHER" id="PTHR43792:SF1">
    <property type="entry name" value="N-ACETYLTRANSFERASE DOMAIN-CONTAINING PROTEIN"/>
    <property type="match status" value="1"/>
</dbReference>
<accession>A0ABQ6H3E9</accession>
<dbReference type="Pfam" id="PF13302">
    <property type="entry name" value="Acetyltransf_3"/>
    <property type="match status" value="1"/>
</dbReference>
<dbReference type="InterPro" id="IPR051531">
    <property type="entry name" value="N-acetyltransferase"/>
</dbReference>
<dbReference type="SUPFAM" id="SSF55729">
    <property type="entry name" value="Acyl-CoA N-acyltransferases (Nat)"/>
    <property type="match status" value="1"/>
</dbReference>
<dbReference type="RefSeq" id="WP_284208066.1">
    <property type="nucleotide sequence ID" value="NZ_BSSU01000010.1"/>
</dbReference>
<evidence type="ECO:0000313" key="3">
    <source>
        <dbReference type="Proteomes" id="UP001157133"/>
    </source>
</evidence>
<name>A0ABQ6H3E9_9GAMM</name>
<dbReference type="Proteomes" id="UP001157133">
    <property type="component" value="Unassembled WGS sequence"/>
</dbReference>
<comment type="caution">
    <text evidence="2">The sequence shown here is derived from an EMBL/GenBank/DDBJ whole genome shotgun (WGS) entry which is preliminary data.</text>
</comment>
<reference evidence="2 3" key="1">
    <citation type="submission" date="2023-03" db="EMBL/GenBank/DDBJ databases">
        <title>Draft genome sequence of Thalassotalea eurytherma JCM 18482T.</title>
        <authorList>
            <person name="Sawabe T."/>
        </authorList>
    </citation>
    <scope>NUCLEOTIDE SEQUENCE [LARGE SCALE GENOMIC DNA]</scope>
    <source>
        <strain evidence="2 3">JCM 18482</strain>
    </source>
</reference>
<dbReference type="EMBL" id="BSSU01000010">
    <property type="protein sequence ID" value="GLX82695.1"/>
    <property type="molecule type" value="Genomic_DNA"/>
</dbReference>
<dbReference type="Gene3D" id="3.40.630.30">
    <property type="match status" value="1"/>
</dbReference>
<evidence type="ECO:0000313" key="2">
    <source>
        <dbReference type="EMBL" id="GLX82695.1"/>
    </source>
</evidence>
<proteinExistence type="predicted"/>
<feature type="domain" description="N-acetyltransferase" evidence="1">
    <location>
        <begin position="20"/>
        <end position="159"/>
    </location>
</feature>
<evidence type="ECO:0000259" key="1">
    <source>
        <dbReference type="Pfam" id="PF13302"/>
    </source>
</evidence>